<dbReference type="AlphaFoldDB" id="A0A381ZE27"/>
<dbReference type="FunFam" id="3.40.50.300:FF:000494">
    <property type="entry name" value="tRNA modification GTPase MnmE"/>
    <property type="match status" value="1"/>
</dbReference>
<evidence type="ECO:0000256" key="7">
    <source>
        <dbReference type="ARBA" id="ARBA00032345"/>
    </source>
</evidence>
<protein>
    <recommendedName>
        <fullName evidence="2">GTPase Der</fullName>
    </recommendedName>
    <alternativeName>
        <fullName evidence="7">GTP-binding protein EngA</fullName>
    </alternativeName>
</protein>
<dbReference type="PROSITE" id="PS51712">
    <property type="entry name" value="G_ENGA"/>
    <property type="match status" value="1"/>
</dbReference>
<reference evidence="9" key="1">
    <citation type="submission" date="2018-05" db="EMBL/GenBank/DDBJ databases">
        <authorList>
            <person name="Lanie J.A."/>
            <person name="Ng W.-L."/>
            <person name="Kazmierczak K.M."/>
            <person name="Andrzejewski T.M."/>
            <person name="Davidsen T.M."/>
            <person name="Wayne K.J."/>
            <person name="Tettelin H."/>
            <person name="Glass J.I."/>
            <person name="Rusch D."/>
            <person name="Podicherti R."/>
            <person name="Tsui H.-C.T."/>
            <person name="Winkler M.E."/>
        </authorList>
    </citation>
    <scope>NUCLEOTIDE SEQUENCE</scope>
</reference>
<evidence type="ECO:0000313" key="9">
    <source>
        <dbReference type="EMBL" id="SVA87459.1"/>
    </source>
</evidence>
<dbReference type="NCBIfam" id="TIGR03594">
    <property type="entry name" value="GTPase_EngA"/>
    <property type="match status" value="1"/>
</dbReference>
<evidence type="ECO:0000256" key="1">
    <source>
        <dbReference type="ARBA" id="ARBA00008279"/>
    </source>
</evidence>
<proteinExistence type="inferred from homology"/>
<dbReference type="CDD" id="cd01895">
    <property type="entry name" value="EngA2"/>
    <property type="match status" value="1"/>
</dbReference>
<organism evidence="9">
    <name type="scientific">marine metagenome</name>
    <dbReference type="NCBI Taxonomy" id="408172"/>
    <lineage>
        <taxon>unclassified sequences</taxon>
        <taxon>metagenomes</taxon>
        <taxon>ecological metagenomes</taxon>
    </lineage>
</organism>
<dbReference type="InterPro" id="IPR032859">
    <property type="entry name" value="KH_dom-like"/>
</dbReference>
<dbReference type="GO" id="GO:0005525">
    <property type="term" value="F:GTP binding"/>
    <property type="evidence" value="ECO:0007669"/>
    <property type="project" value="UniProtKB-KW"/>
</dbReference>
<feature type="domain" description="EngA-type G" evidence="8">
    <location>
        <begin position="245"/>
        <end position="450"/>
    </location>
</feature>
<dbReference type="CDD" id="cd01894">
    <property type="entry name" value="EngA1"/>
    <property type="match status" value="1"/>
</dbReference>
<dbReference type="Gene3D" id="3.40.50.300">
    <property type="entry name" value="P-loop containing nucleotide triphosphate hydrolases"/>
    <property type="match status" value="2"/>
</dbReference>
<dbReference type="PANTHER" id="PTHR43834:SF6">
    <property type="entry name" value="GTPASE DER"/>
    <property type="match status" value="1"/>
</dbReference>
<sequence length="546" mass="60571">MIGIKRMAKWAISPALLELEGDFGPLGEIHPGPSLFRKPAGWRFRKNRRLALPPRTQYNSAVPGVVAIVGRPNVGKSALFNCIARKRIAIVHDRPGVTRDRLSAEVEWHGHPFTLVDTGGIGLLKGERGGDDFAREIVTQVQVALDDVGVILFVVSVQEGVVPMDLEVAGMLREAGRPVFVMVNKVDTAAHERGVGEFAELGFEHVFPVSALHARGIDIPIGQAVSRLPQHLVRPEEQADGESPLNIAIVGRPNVGKSSIINALTRSQRVIVTEISGTTRDAIDVPFDVVTDGVRQSYNLIDTAGIRKRRRIKDAVEFFSVNSADKAIERCDLAVLVMDAAEGVTEQDKKICDRITEAGCACVIVVNKWDLFQAGLEKAQKREAKKTVAQGGRKLSRKKQEELMYKEFGKWVKSNLFFIDYAPVIFTSAVEGFQLDRLLEAIRYVSSQLQKTTPTSLLNRSLQAALERNSAPSSKGHRLKLFYATQVKSRPPTFLLFVNRKELMSDNYSRYLIGVLRKSFGFEGCHIRLVVKPRPKSIEPIRRTVT</sequence>
<dbReference type="GO" id="GO:0042254">
    <property type="term" value="P:ribosome biogenesis"/>
    <property type="evidence" value="ECO:0007669"/>
    <property type="project" value="UniProtKB-KW"/>
</dbReference>
<dbReference type="SMART" id="SM00382">
    <property type="entry name" value="AAA"/>
    <property type="match status" value="2"/>
</dbReference>
<accession>A0A381ZE27</accession>
<dbReference type="PANTHER" id="PTHR43834">
    <property type="entry name" value="GTPASE DER"/>
    <property type="match status" value="1"/>
</dbReference>
<keyword evidence="6" id="KW-0342">GTP-binding</keyword>
<evidence type="ECO:0000256" key="6">
    <source>
        <dbReference type="ARBA" id="ARBA00023134"/>
    </source>
</evidence>
<dbReference type="HAMAP" id="MF_00195">
    <property type="entry name" value="GTPase_Der"/>
    <property type="match status" value="1"/>
</dbReference>
<evidence type="ECO:0000256" key="2">
    <source>
        <dbReference type="ARBA" id="ARBA00020953"/>
    </source>
</evidence>
<evidence type="ECO:0000256" key="3">
    <source>
        <dbReference type="ARBA" id="ARBA00022517"/>
    </source>
</evidence>
<dbReference type="InterPro" id="IPR027417">
    <property type="entry name" value="P-loop_NTPase"/>
</dbReference>
<dbReference type="Pfam" id="PF14714">
    <property type="entry name" value="KH_dom-like"/>
    <property type="match status" value="1"/>
</dbReference>
<feature type="non-terminal residue" evidence="9">
    <location>
        <position position="546"/>
    </location>
</feature>
<dbReference type="Gene3D" id="3.30.300.20">
    <property type="match status" value="1"/>
</dbReference>
<evidence type="ECO:0000259" key="8">
    <source>
        <dbReference type="PROSITE" id="PS51712"/>
    </source>
</evidence>
<dbReference type="InterPro" id="IPR003593">
    <property type="entry name" value="AAA+_ATPase"/>
</dbReference>
<dbReference type="EMBL" id="UINC01020945">
    <property type="protein sequence ID" value="SVA87459.1"/>
    <property type="molecule type" value="Genomic_DNA"/>
</dbReference>
<dbReference type="InterPro" id="IPR005225">
    <property type="entry name" value="Small_GTP-bd"/>
</dbReference>
<gene>
    <name evidence="9" type="ORF">METZ01_LOCUS140313</name>
</gene>
<keyword evidence="4" id="KW-0677">Repeat</keyword>
<dbReference type="NCBIfam" id="TIGR00231">
    <property type="entry name" value="small_GTP"/>
    <property type="match status" value="2"/>
</dbReference>
<dbReference type="FunFam" id="3.30.300.20:FF:000004">
    <property type="entry name" value="GTPase Der"/>
    <property type="match status" value="1"/>
</dbReference>
<dbReference type="GO" id="GO:0043022">
    <property type="term" value="F:ribosome binding"/>
    <property type="evidence" value="ECO:0007669"/>
    <property type="project" value="TreeGrafter"/>
</dbReference>
<keyword evidence="3" id="KW-0690">Ribosome biogenesis</keyword>
<evidence type="ECO:0000256" key="4">
    <source>
        <dbReference type="ARBA" id="ARBA00022737"/>
    </source>
</evidence>
<dbReference type="PRINTS" id="PR00326">
    <property type="entry name" value="GTP1OBG"/>
</dbReference>
<comment type="similarity">
    <text evidence="1">Belongs to the TRAFAC class TrmE-Era-EngA-EngB-Septin-like GTPase superfamily. EngA (Der) GTPase family.</text>
</comment>
<dbReference type="InterPro" id="IPR006073">
    <property type="entry name" value="GTP-bd"/>
</dbReference>
<dbReference type="SUPFAM" id="SSF52540">
    <property type="entry name" value="P-loop containing nucleoside triphosphate hydrolases"/>
    <property type="match status" value="2"/>
</dbReference>
<dbReference type="Pfam" id="PF01926">
    <property type="entry name" value="MMR_HSR1"/>
    <property type="match status" value="2"/>
</dbReference>
<dbReference type="InterPro" id="IPR031166">
    <property type="entry name" value="G_ENGA"/>
</dbReference>
<dbReference type="InterPro" id="IPR016484">
    <property type="entry name" value="GTPase_Der"/>
</dbReference>
<dbReference type="InterPro" id="IPR015946">
    <property type="entry name" value="KH_dom-like_a/b"/>
</dbReference>
<evidence type="ECO:0000256" key="5">
    <source>
        <dbReference type="ARBA" id="ARBA00022741"/>
    </source>
</evidence>
<dbReference type="PIRSF" id="PIRSF006485">
    <property type="entry name" value="GTP-binding_EngA"/>
    <property type="match status" value="1"/>
</dbReference>
<name>A0A381ZE27_9ZZZZ</name>
<keyword evidence="5" id="KW-0547">Nucleotide-binding</keyword>